<evidence type="ECO:0008006" key="5">
    <source>
        <dbReference type="Google" id="ProtNLM"/>
    </source>
</evidence>
<keyword evidence="4" id="KW-1185">Reference proteome</keyword>
<dbReference type="InterPro" id="IPR004046">
    <property type="entry name" value="GST_C"/>
</dbReference>
<dbReference type="Pfam" id="PF14497">
    <property type="entry name" value="GST_C_3"/>
    <property type="match status" value="1"/>
</dbReference>
<sequence length="217" mass="24292">MGNEKIHMKYLQLGGIGGRGGVVRFFMLANGLEYEEELYGMEDGSWTERKDSMIETGENPAGTVPLLEVDGKQVTQHVAAMRYIARVRDLTTGDAYGEFVQDAFADQYQLVRDDWVRHTFGSDEDKKKLKEEVAKGHFKVLDGLITKWQTEKIYLSLGKNGMPLWGDAAAFGIVYDHIKTGSITKEEVDANYPKLAAIYENFGEIPAVSQWIADKSG</sequence>
<dbReference type="SUPFAM" id="SSF52833">
    <property type="entry name" value="Thioredoxin-like"/>
    <property type="match status" value="1"/>
</dbReference>
<accession>A0AAV8USS1</accession>
<dbReference type="Proteomes" id="UP001157974">
    <property type="component" value="Unassembled WGS sequence"/>
</dbReference>
<name>A0AAV8USS1_9RHOD</name>
<dbReference type="Gene3D" id="1.20.1050.10">
    <property type="match status" value="1"/>
</dbReference>
<dbReference type="InterPro" id="IPR036249">
    <property type="entry name" value="Thioredoxin-like_sf"/>
</dbReference>
<dbReference type="InterPro" id="IPR050213">
    <property type="entry name" value="GST_superfamily"/>
</dbReference>
<protein>
    <recommendedName>
        <fullName evidence="5">Glutathione transferase</fullName>
    </recommendedName>
</protein>
<evidence type="ECO:0000259" key="1">
    <source>
        <dbReference type="PROSITE" id="PS50404"/>
    </source>
</evidence>
<dbReference type="InterPro" id="IPR004045">
    <property type="entry name" value="Glutathione_S-Trfase_N"/>
</dbReference>
<dbReference type="PANTHER" id="PTHR11571">
    <property type="entry name" value="GLUTATHIONE S-TRANSFERASE"/>
    <property type="match status" value="1"/>
</dbReference>
<organism evidence="3 4">
    <name type="scientific">Rhodosorus marinus</name>
    <dbReference type="NCBI Taxonomy" id="101924"/>
    <lineage>
        <taxon>Eukaryota</taxon>
        <taxon>Rhodophyta</taxon>
        <taxon>Stylonematophyceae</taxon>
        <taxon>Stylonematales</taxon>
        <taxon>Stylonemataceae</taxon>
        <taxon>Rhodosorus</taxon>
    </lineage>
</organism>
<dbReference type="PROSITE" id="PS50404">
    <property type="entry name" value="GST_NTER"/>
    <property type="match status" value="1"/>
</dbReference>
<dbReference type="InterPro" id="IPR010987">
    <property type="entry name" value="Glutathione-S-Trfase_C-like"/>
</dbReference>
<evidence type="ECO:0000313" key="3">
    <source>
        <dbReference type="EMBL" id="KAJ8905553.1"/>
    </source>
</evidence>
<evidence type="ECO:0000313" key="4">
    <source>
        <dbReference type="Proteomes" id="UP001157974"/>
    </source>
</evidence>
<comment type="caution">
    <text evidence="3">The sequence shown here is derived from an EMBL/GenBank/DDBJ whole genome shotgun (WGS) entry which is preliminary data.</text>
</comment>
<reference evidence="3 4" key="1">
    <citation type="journal article" date="2023" name="Nat. Commun.">
        <title>Origin of minicircular mitochondrial genomes in red algae.</title>
        <authorList>
            <person name="Lee Y."/>
            <person name="Cho C.H."/>
            <person name="Lee Y.M."/>
            <person name="Park S.I."/>
            <person name="Yang J.H."/>
            <person name="West J.A."/>
            <person name="Bhattacharya D."/>
            <person name="Yoon H.S."/>
        </authorList>
    </citation>
    <scope>NUCLEOTIDE SEQUENCE [LARGE SCALE GENOMIC DNA]</scope>
    <source>
        <strain evidence="3 4">CCMP1338</strain>
        <tissue evidence="3">Whole cell</tissue>
    </source>
</reference>
<dbReference type="PANTHER" id="PTHR11571:SF150">
    <property type="entry name" value="GLUTATHIONE S-TRANSFERASE"/>
    <property type="match status" value="1"/>
</dbReference>
<feature type="domain" description="GST C-terminal" evidence="2">
    <location>
        <begin position="94"/>
        <end position="217"/>
    </location>
</feature>
<feature type="domain" description="GST N-terminal" evidence="1">
    <location>
        <begin position="7"/>
        <end position="92"/>
    </location>
</feature>
<dbReference type="InterPro" id="IPR036282">
    <property type="entry name" value="Glutathione-S-Trfase_C_sf"/>
</dbReference>
<dbReference type="PROSITE" id="PS50405">
    <property type="entry name" value="GST_CTER"/>
    <property type="match status" value="1"/>
</dbReference>
<gene>
    <name evidence="3" type="ORF">NDN08_002060</name>
</gene>
<dbReference type="GO" id="GO:0004364">
    <property type="term" value="F:glutathione transferase activity"/>
    <property type="evidence" value="ECO:0007669"/>
    <property type="project" value="TreeGrafter"/>
</dbReference>
<dbReference type="AlphaFoldDB" id="A0AAV8USS1"/>
<evidence type="ECO:0000259" key="2">
    <source>
        <dbReference type="PROSITE" id="PS50405"/>
    </source>
</evidence>
<dbReference type="EMBL" id="JAMWBK010000004">
    <property type="protein sequence ID" value="KAJ8905553.1"/>
    <property type="molecule type" value="Genomic_DNA"/>
</dbReference>
<dbReference type="SUPFAM" id="SSF47616">
    <property type="entry name" value="GST C-terminal domain-like"/>
    <property type="match status" value="1"/>
</dbReference>
<proteinExistence type="predicted"/>
<dbReference type="GO" id="GO:0006749">
    <property type="term" value="P:glutathione metabolic process"/>
    <property type="evidence" value="ECO:0007669"/>
    <property type="project" value="TreeGrafter"/>
</dbReference>
<dbReference type="Gene3D" id="3.40.30.10">
    <property type="entry name" value="Glutaredoxin"/>
    <property type="match status" value="1"/>
</dbReference>